<dbReference type="PANTHER" id="PTHR43537:SF49">
    <property type="entry name" value="TRANSCRIPTIONAL REGULATORY PROTEIN"/>
    <property type="match status" value="1"/>
</dbReference>
<dbReference type="InterPro" id="IPR036388">
    <property type="entry name" value="WH-like_DNA-bd_sf"/>
</dbReference>
<evidence type="ECO:0000313" key="6">
    <source>
        <dbReference type="Proteomes" id="UP000580474"/>
    </source>
</evidence>
<sequence length="248" mass="26120">MPVDDTLRSLRHWPRLPARADAATVAARLAEAIALGVLPDGEPLPRGADLAALLGCPDGTARGALGELARDGLVIASDAGPLTCRPADPLLVAGVARLRELGTHELREISDQHSAVAGAAALLAAERATTDEIDALRGLAADFAAATTTAARRRLDGRLHIEIAAAAQSSRLTHQEITLQAETGALRWLPWAEAIPHSGEAEQHASILSAIAAGDGFRARALAEEHVRAGIRRLVEFRLWSAARRCAR</sequence>
<dbReference type="InterPro" id="IPR036390">
    <property type="entry name" value="WH_DNA-bd_sf"/>
</dbReference>
<dbReference type="PANTHER" id="PTHR43537">
    <property type="entry name" value="TRANSCRIPTIONAL REGULATOR, GNTR FAMILY"/>
    <property type="match status" value="1"/>
</dbReference>
<reference evidence="5 6" key="1">
    <citation type="submission" date="2020-08" db="EMBL/GenBank/DDBJ databases">
        <title>Sequencing the genomes of 1000 actinobacteria strains.</title>
        <authorList>
            <person name="Klenk H.-P."/>
        </authorList>
    </citation>
    <scope>NUCLEOTIDE SEQUENCE [LARGE SCALE GENOMIC DNA]</scope>
    <source>
        <strain evidence="5 6">DSM 45582</strain>
    </source>
</reference>
<evidence type="ECO:0000256" key="1">
    <source>
        <dbReference type="ARBA" id="ARBA00023015"/>
    </source>
</evidence>
<dbReference type="RefSeq" id="WP_184477987.1">
    <property type="nucleotide sequence ID" value="NZ_JACHIV010000001.1"/>
</dbReference>
<evidence type="ECO:0000313" key="5">
    <source>
        <dbReference type="EMBL" id="MBB5068271.1"/>
    </source>
</evidence>
<accession>A0A840NBI2</accession>
<dbReference type="InterPro" id="IPR008920">
    <property type="entry name" value="TF_FadR/GntR_C"/>
</dbReference>
<dbReference type="GO" id="GO:0003700">
    <property type="term" value="F:DNA-binding transcription factor activity"/>
    <property type="evidence" value="ECO:0007669"/>
    <property type="project" value="InterPro"/>
</dbReference>
<evidence type="ECO:0000256" key="3">
    <source>
        <dbReference type="ARBA" id="ARBA00023163"/>
    </source>
</evidence>
<dbReference type="Pfam" id="PF07729">
    <property type="entry name" value="FCD"/>
    <property type="match status" value="1"/>
</dbReference>
<dbReference type="InterPro" id="IPR000524">
    <property type="entry name" value="Tscrpt_reg_HTH_GntR"/>
</dbReference>
<dbReference type="Gene3D" id="1.10.10.10">
    <property type="entry name" value="Winged helix-like DNA-binding domain superfamily/Winged helix DNA-binding domain"/>
    <property type="match status" value="1"/>
</dbReference>
<dbReference type="InterPro" id="IPR011711">
    <property type="entry name" value="GntR_C"/>
</dbReference>
<name>A0A840NBI2_9PSEU</name>
<keyword evidence="1" id="KW-0805">Transcription regulation</keyword>
<keyword evidence="6" id="KW-1185">Reference proteome</keyword>
<gene>
    <name evidence="5" type="ORF">BJ969_001359</name>
</gene>
<evidence type="ECO:0000259" key="4">
    <source>
        <dbReference type="PROSITE" id="PS50949"/>
    </source>
</evidence>
<protein>
    <submittedName>
        <fullName evidence="5">DNA-binding FadR family transcriptional regulator</fullName>
    </submittedName>
</protein>
<dbReference type="Pfam" id="PF00392">
    <property type="entry name" value="GntR"/>
    <property type="match status" value="1"/>
</dbReference>
<keyword evidence="2 5" id="KW-0238">DNA-binding</keyword>
<dbReference type="PROSITE" id="PS50949">
    <property type="entry name" value="HTH_GNTR"/>
    <property type="match status" value="1"/>
</dbReference>
<dbReference type="Gene3D" id="1.20.120.530">
    <property type="entry name" value="GntR ligand-binding domain-like"/>
    <property type="match status" value="1"/>
</dbReference>
<feature type="domain" description="HTH gntR-type" evidence="4">
    <location>
        <begin position="19"/>
        <end position="86"/>
    </location>
</feature>
<keyword evidence="3" id="KW-0804">Transcription</keyword>
<proteinExistence type="predicted"/>
<organism evidence="5 6">
    <name type="scientific">Saccharopolyspora gloriosae</name>
    <dbReference type="NCBI Taxonomy" id="455344"/>
    <lineage>
        <taxon>Bacteria</taxon>
        <taxon>Bacillati</taxon>
        <taxon>Actinomycetota</taxon>
        <taxon>Actinomycetes</taxon>
        <taxon>Pseudonocardiales</taxon>
        <taxon>Pseudonocardiaceae</taxon>
        <taxon>Saccharopolyspora</taxon>
    </lineage>
</organism>
<dbReference type="Proteomes" id="UP000580474">
    <property type="component" value="Unassembled WGS sequence"/>
</dbReference>
<evidence type="ECO:0000256" key="2">
    <source>
        <dbReference type="ARBA" id="ARBA00023125"/>
    </source>
</evidence>
<dbReference type="GO" id="GO:0003677">
    <property type="term" value="F:DNA binding"/>
    <property type="evidence" value="ECO:0007669"/>
    <property type="project" value="UniProtKB-KW"/>
</dbReference>
<dbReference type="SUPFAM" id="SSF46785">
    <property type="entry name" value="Winged helix' DNA-binding domain"/>
    <property type="match status" value="1"/>
</dbReference>
<dbReference type="SUPFAM" id="SSF48008">
    <property type="entry name" value="GntR ligand-binding domain-like"/>
    <property type="match status" value="1"/>
</dbReference>
<dbReference type="AlphaFoldDB" id="A0A840NBI2"/>
<dbReference type="EMBL" id="JACHIV010000001">
    <property type="protein sequence ID" value="MBB5068271.1"/>
    <property type="molecule type" value="Genomic_DNA"/>
</dbReference>
<dbReference type="SMART" id="SM00895">
    <property type="entry name" value="FCD"/>
    <property type="match status" value="1"/>
</dbReference>
<comment type="caution">
    <text evidence="5">The sequence shown here is derived from an EMBL/GenBank/DDBJ whole genome shotgun (WGS) entry which is preliminary data.</text>
</comment>